<keyword evidence="1" id="KW-0812">Transmembrane</keyword>
<dbReference type="PROSITE" id="PS00409">
    <property type="entry name" value="PROKAR_NTER_METHYL"/>
    <property type="match status" value="1"/>
</dbReference>
<evidence type="ECO:0000256" key="1">
    <source>
        <dbReference type="SAM" id="Phobius"/>
    </source>
</evidence>
<evidence type="ECO:0008006" key="3">
    <source>
        <dbReference type="Google" id="ProtNLM"/>
    </source>
</evidence>
<dbReference type="EMBL" id="UOFI01000040">
    <property type="protein sequence ID" value="VAW63303.1"/>
    <property type="molecule type" value="Genomic_DNA"/>
</dbReference>
<accession>A0A3B0XGA5</accession>
<feature type="transmembrane region" description="Helical" evidence="1">
    <location>
        <begin position="6"/>
        <end position="27"/>
    </location>
</feature>
<protein>
    <recommendedName>
        <fullName evidence="3">Prepilin-type N-terminal cleavage/methylation domain-containing protein</fullName>
    </recommendedName>
</protein>
<proteinExistence type="predicted"/>
<dbReference type="InterPro" id="IPR045584">
    <property type="entry name" value="Pilin-like"/>
</dbReference>
<dbReference type="SUPFAM" id="SSF54523">
    <property type="entry name" value="Pili subunits"/>
    <property type="match status" value="1"/>
</dbReference>
<reference evidence="2" key="1">
    <citation type="submission" date="2018-06" db="EMBL/GenBank/DDBJ databases">
        <authorList>
            <person name="Zhirakovskaya E."/>
        </authorList>
    </citation>
    <scope>NUCLEOTIDE SEQUENCE</scope>
</reference>
<dbReference type="Pfam" id="PF07963">
    <property type="entry name" value="N_methyl"/>
    <property type="match status" value="1"/>
</dbReference>
<sequence length="190" mass="20035">MKKQSGFTLIEIAIVLVIIGLLLGGVLKGQEMMTNAKIKRTSNDYNGVAAAIYSYLDRYSAFPGDDPNAAARWGGAVQSGDGNGLIGGAAFSGNGNTESRQLWEHLRQAGLVAGTGSNLPNHAFGGRIGVEDTIYGINGNVICMQDIQGKVGEILDRQLDDGDGNGGEFQNSSNTTAYNQDGNYTVCKKL</sequence>
<organism evidence="2">
    <name type="scientific">hydrothermal vent metagenome</name>
    <dbReference type="NCBI Taxonomy" id="652676"/>
    <lineage>
        <taxon>unclassified sequences</taxon>
        <taxon>metagenomes</taxon>
        <taxon>ecological metagenomes</taxon>
    </lineage>
</organism>
<dbReference type="AlphaFoldDB" id="A0A3B0XGA5"/>
<dbReference type="InterPro" id="IPR012902">
    <property type="entry name" value="N_methyl_site"/>
</dbReference>
<gene>
    <name evidence="2" type="ORF">MNBD_GAMMA09-526</name>
</gene>
<keyword evidence="1" id="KW-0472">Membrane</keyword>
<name>A0A3B0XGA5_9ZZZZ</name>
<keyword evidence="1" id="KW-1133">Transmembrane helix</keyword>
<evidence type="ECO:0000313" key="2">
    <source>
        <dbReference type="EMBL" id="VAW63303.1"/>
    </source>
</evidence>
<dbReference type="NCBIfam" id="TIGR02532">
    <property type="entry name" value="IV_pilin_GFxxxE"/>
    <property type="match status" value="1"/>
</dbReference>
<dbReference type="Gene3D" id="3.30.700.10">
    <property type="entry name" value="Glycoprotein, Type 4 Pilin"/>
    <property type="match status" value="1"/>
</dbReference>